<gene>
    <name evidence="2" type="ORF">CU097_011045</name>
</gene>
<proteinExistence type="predicted"/>
<dbReference type="AlphaFoldDB" id="A0A367JBL6"/>
<keyword evidence="1" id="KW-0732">Signal</keyword>
<name>A0A367JBL6_RHIAZ</name>
<dbReference type="Proteomes" id="UP000252139">
    <property type="component" value="Unassembled WGS sequence"/>
</dbReference>
<accession>A0A367JBL6</accession>
<evidence type="ECO:0000313" key="3">
    <source>
        <dbReference type="Proteomes" id="UP000252139"/>
    </source>
</evidence>
<protein>
    <submittedName>
        <fullName evidence="2">Uncharacterized protein</fullName>
    </submittedName>
</protein>
<feature type="signal peptide" evidence="1">
    <location>
        <begin position="1"/>
        <end position="20"/>
    </location>
</feature>
<reference evidence="2 3" key="1">
    <citation type="journal article" date="2018" name="G3 (Bethesda)">
        <title>Phylogenetic and Phylogenomic Definition of Rhizopus Species.</title>
        <authorList>
            <person name="Gryganskyi A.P."/>
            <person name="Golan J."/>
            <person name="Dolatabadi S."/>
            <person name="Mondo S."/>
            <person name="Robb S."/>
            <person name="Idnurm A."/>
            <person name="Muszewska A."/>
            <person name="Steczkiewicz K."/>
            <person name="Masonjones S."/>
            <person name="Liao H.L."/>
            <person name="Gajdeczka M.T."/>
            <person name="Anike F."/>
            <person name="Vuek A."/>
            <person name="Anishchenko I.M."/>
            <person name="Voigt K."/>
            <person name="de Hoog G.S."/>
            <person name="Smith M.E."/>
            <person name="Heitman J."/>
            <person name="Vilgalys R."/>
            <person name="Stajich J.E."/>
        </authorList>
    </citation>
    <scope>NUCLEOTIDE SEQUENCE [LARGE SCALE GENOMIC DNA]</scope>
    <source>
        <strain evidence="2 3">CBS 357.93</strain>
    </source>
</reference>
<feature type="non-terminal residue" evidence="2">
    <location>
        <position position="89"/>
    </location>
</feature>
<evidence type="ECO:0000256" key="1">
    <source>
        <dbReference type="SAM" id="SignalP"/>
    </source>
</evidence>
<evidence type="ECO:0000313" key="2">
    <source>
        <dbReference type="EMBL" id="RCH87352.1"/>
    </source>
</evidence>
<organism evidence="2 3">
    <name type="scientific">Rhizopus azygosporus</name>
    <name type="common">Rhizopus microsporus var. azygosporus</name>
    <dbReference type="NCBI Taxonomy" id="86630"/>
    <lineage>
        <taxon>Eukaryota</taxon>
        <taxon>Fungi</taxon>
        <taxon>Fungi incertae sedis</taxon>
        <taxon>Mucoromycota</taxon>
        <taxon>Mucoromycotina</taxon>
        <taxon>Mucoromycetes</taxon>
        <taxon>Mucorales</taxon>
        <taxon>Mucorineae</taxon>
        <taxon>Rhizopodaceae</taxon>
        <taxon>Rhizopus</taxon>
    </lineage>
</organism>
<dbReference type="EMBL" id="PJQL01001676">
    <property type="protein sequence ID" value="RCH87352.1"/>
    <property type="molecule type" value="Genomic_DNA"/>
</dbReference>
<feature type="chain" id="PRO_5016694218" evidence="1">
    <location>
        <begin position="21"/>
        <end position="89"/>
    </location>
</feature>
<sequence>MKFTLTSCIALALVTLAAEAAPESKKINIPLKVNESYKPNTKAALEKVIAKYFRFGFTTESNGISSQSTNGTVPVVDDGNDVRYYGIVK</sequence>
<comment type="caution">
    <text evidence="2">The sequence shown here is derived from an EMBL/GenBank/DDBJ whole genome shotgun (WGS) entry which is preliminary data.</text>
</comment>
<keyword evidence="3" id="KW-1185">Reference proteome</keyword>